<evidence type="ECO:0008006" key="5">
    <source>
        <dbReference type="Google" id="ProtNLM"/>
    </source>
</evidence>
<name>A0A261SKJ3_9BORD</name>
<dbReference type="Gene3D" id="3.40.190.150">
    <property type="entry name" value="Bordetella uptake gene, domain 1"/>
    <property type="match status" value="1"/>
</dbReference>
<dbReference type="PANTHER" id="PTHR42928">
    <property type="entry name" value="TRICARBOXYLATE-BINDING PROTEIN"/>
    <property type="match status" value="1"/>
</dbReference>
<protein>
    <recommendedName>
        <fullName evidence="5">ABC transporter substrate-binding protein</fullName>
    </recommendedName>
</protein>
<dbReference type="RefSeq" id="WP_094852052.1">
    <property type="nucleotide sequence ID" value="NZ_NEVM01000001.1"/>
</dbReference>
<organism evidence="3 4">
    <name type="scientific">Bordetella genomosp. 10</name>
    <dbReference type="NCBI Taxonomy" id="1416804"/>
    <lineage>
        <taxon>Bacteria</taxon>
        <taxon>Pseudomonadati</taxon>
        <taxon>Pseudomonadota</taxon>
        <taxon>Betaproteobacteria</taxon>
        <taxon>Burkholderiales</taxon>
        <taxon>Alcaligenaceae</taxon>
        <taxon>Bordetella</taxon>
    </lineage>
</organism>
<dbReference type="Pfam" id="PF03401">
    <property type="entry name" value="TctC"/>
    <property type="match status" value="1"/>
</dbReference>
<evidence type="ECO:0000256" key="2">
    <source>
        <dbReference type="SAM" id="SignalP"/>
    </source>
</evidence>
<comment type="caution">
    <text evidence="3">The sequence shown here is derived from an EMBL/GenBank/DDBJ whole genome shotgun (WGS) entry which is preliminary data.</text>
</comment>
<evidence type="ECO:0000256" key="1">
    <source>
        <dbReference type="ARBA" id="ARBA00006987"/>
    </source>
</evidence>
<feature type="chain" id="PRO_5012695284" description="ABC transporter substrate-binding protein" evidence="2">
    <location>
        <begin position="29"/>
        <end position="332"/>
    </location>
</feature>
<gene>
    <name evidence="3" type="ORF">CAL29_06190</name>
</gene>
<dbReference type="AlphaFoldDB" id="A0A261SKJ3"/>
<dbReference type="PANTHER" id="PTHR42928:SF5">
    <property type="entry name" value="BLR1237 PROTEIN"/>
    <property type="match status" value="1"/>
</dbReference>
<comment type="similarity">
    <text evidence="1">Belongs to the UPF0065 (bug) family.</text>
</comment>
<dbReference type="InterPro" id="IPR042100">
    <property type="entry name" value="Bug_dom1"/>
</dbReference>
<dbReference type="Proteomes" id="UP000216020">
    <property type="component" value="Unassembled WGS sequence"/>
</dbReference>
<dbReference type="OrthoDB" id="8627412at2"/>
<dbReference type="InterPro" id="IPR005064">
    <property type="entry name" value="BUG"/>
</dbReference>
<feature type="signal peptide" evidence="2">
    <location>
        <begin position="1"/>
        <end position="28"/>
    </location>
</feature>
<dbReference type="CDD" id="cd13578">
    <property type="entry name" value="PBP2_Bug27"/>
    <property type="match status" value="1"/>
</dbReference>
<keyword evidence="4" id="KW-1185">Reference proteome</keyword>
<dbReference type="Gene3D" id="3.40.190.10">
    <property type="entry name" value="Periplasmic binding protein-like II"/>
    <property type="match status" value="1"/>
</dbReference>
<dbReference type="EMBL" id="NEVM01000001">
    <property type="protein sequence ID" value="OZI37949.1"/>
    <property type="molecule type" value="Genomic_DNA"/>
</dbReference>
<evidence type="ECO:0000313" key="3">
    <source>
        <dbReference type="EMBL" id="OZI37949.1"/>
    </source>
</evidence>
<proteinExistence type="inferred from homology"/>
<dbReference type="SUPFAM" id="SSF53850">
    <property type="entry name" value="Periplasmic binding protein-like II"/>
    <property type="match status" value="1"/>
</dbReference>
<dbReference type="PIRSF" id="PIRSF017082">
    <property type="entry name" value="YflP"/>
    <property type="match status" value="1"/>
</dbReference>
<reference evidence="4" key="1">
    <citation type="submission" date="2017-05" db="EMBL/GenBank/DDBJ databases">
        <title>Complete and WGS of Bordetella genogroups.</title>
        <authorList>
            <person name="Spilker T."/>
            <person name="Lipuma J."/>
        </authorList>
    </citation>
    <scope>NUCLEOTIDE SEQUENCE [LARGE SCALE GENOMIC DNA]</scope>
    <source>
        <strain evidence="4">AU16122</strain>
    </source>
</reference>
<evidence type="ECO:0000313" key="4">
    <source>
        <dbReference type="Proteomes" id="UP000216020"/>
    </source>
</evidence>
<accession>A0A261SKJ3</accession>
<keyword evidence="2" id="KW-0732">Signal</keyword>
<sequence length="332" mass="34738">MGDPTPPFSRRRFAAAMAALLLLPAARAADTASPYPDRPIRLVIPYAPGGGLTVVGRPLAQRLSERLGQPVIIDPRPGAGTTLGTAVVAHAPADGYTLLLTLAAFATGPAVYAHLPYDIERDFAPVSTVSASTSILAVPPSLPVHTLAELKAYALRKPGGVNYASSGQGGDMHLSIASLFKKAGIPGTHVPYNGGGPAVNALLAGQVDVMLVPASFGLPLVLGERLRPIAVTSPQRWRKDLTQVPTLAEAGFEGVDLDGWSGVFAPAGTPRPVIARLNREINAILAEPAFRDYLASVNLRPLGSTPQAFAATIRQDAGRWREVALQIGLQPE</sequence>